<reference evidence="1" key="2">
    <citation type="submission" date="2025-08" db="UniProtKB">
        <authorList>
            <consortium name="Ensembl"/>
        </authorList>
    </citation>
    <scope>IDENTIFICATION</scope>
    <source>
        <strain evidence="1">Thoroughbred</strain>
    </source>
</reference>
<dbReference type="Ensembl" id="ENSECAT00000062996.2">
    <property type="protein sequence ID" value="ENSECAP00000045024.2"/>
    <property type="gene ID" value="ENSECAG00000030326.2"/>
</dbReference>
<dbReference type="PaxDb" id="9796-ENSECAP00000045024"/>
<sequence>SQILPNSLMPQWLVAVVSAQGDAWDLWASVLVSAPRILYSAGSMRSSNPFRLPHVWSHRGDPEDVKISSPNLKGCVPNFQATIHSTSFNKVFLHLFFLSGVVL</sequence>
<dbReference type="AlphaFoldDB" id="A0A3Q2IBN3"/>
<dbReference type="Proteomes" id="UP000002281">
    <property type="component" value="Chromosome 16"/>
</dbReference>
<reference evidence="1" key="3">
    <citation type="submission" date="2025-09" db="UniProtKB">
        <authorList>
            <consortium name="Ensembl"/>
        </authorList>
    </citation>
    <scope>IDENTIFICATION</scope>
    <source>
        <strain evidence="1">Thoroughbred</strain>
    </source>
</reference>
<dbReference type="InParanoid" id="A0A3Q2IBN3"/>
<reference evidence="1 2" key="1">
    <citation type="journal article" date="2009" name="Science">
        <title>Genome sequence, comparative analysis, and population genetics of the domestic horse.</title>
        <authorList>
            <consortium name="Broad Institute Genome Sequencing Platform"/>
            <consortium name="Broad Institute Whole Genome Assembly Team"/>
            <person name="Wade C.M."/>
            <person name="Giulotto E."/>
            <person name="Sigurdsson S."/>
            <person name="Zoli M."/>
            <person name="Gnerre S."/>
            <person name="Imsland F."/>
            <person name="Lear T.L."/>
            <person name="Adelson D.L."/>
            <person name="Bailey E."/>
            <person name="Bellone R.R."/>
            <person name="Bloecker H."/>
            <person name="Distl O."/>
            <person name="Edgar R.C."/>
            <person name="Garber M."/>
            <person name="Leeb T."/>
            <person name="Mauceli E."/>
            <person name="MacLeod J.N."/>
            <person name="Penedo M.C.T."/>
            <person name="Raison J.M."/>
            <person name="Sharpe T."/>
            <person name="Vogel J."/>
            <person name="Andersson L."/>
            <person name="Antczak D.F."/>
            <person name="Biagi T."/>
            <person name="Binns M.M."/>
            <person name="Chowdhary B.P."/>
            <person name="Coleman S.J."/>
            <person name="Della Valle G."/>
            <person name="Fryc S."/>
            <person name="Guerin G."/>
            <person name="Hasegawa T."/>
            <person name="Hill E.W."/>
            <person name="Jurka J."/>
            <person name="Kiialainen A."/>
            <person name="Lindgren G."/>
            <person name="Liu J."/>
            <person name="Magnani E."/>
            <person name="Mickelson J.R."/>
            <person name="Murray J."/>
            <person name="Nergadze S.G."/>
            <person name="Onofrio R."/>
            <person name="Pedroni S."/>
            <person name="Piras M.F."/>
            <person name="Raudsepp T."/>
            <person name="Rocchi M."/>
            <person name="Roeed K.H."/>
            <person name="Ryder O.A."/>
            <person name="Searle S."/>
            <person name="Skow L."/>
            <person name="Swinburne J.E."/>
            <person name="Syvaenen A.C."/>
            <person name="Tozaki T."/>
            <person name="Valberg S.J."/>
            <person name="Vaudin M."/>
            <person name="White J.R."/>
            <person name="Zody M.C."/>
            <person name="Lander E.S."/>
            <person name="Lindblad-Toh K."/>
        </authorList>
    </citation>
    <scope>NUCLEOTIDE SEQUENCE [LARGE SCALE GENOMIC DNA]</scope>
    <source>
        <strain evidence="1 2">Thoroughbred</strain>
    </source>
</reference>
<accession>A0A3Q2IBN3</accession>
<evidence type="ECO:0000313" key="2">
    <source>
        <dbReference type="Proteomes" id="UP000002281"/>
    </source>
</evidence>
<organism evidence="1 2">
    <name type="scientific">Equus caballus</name>
    <name type="common">Horse</name>
    <dbReference type="NCBI Taxonomy" id="9796"/>
    <lineage>
        <taxon>Eukaryota</taxon>
        <taxon>Metazoa</taxon>
        <taxon>Chordata</taxon>
        <taxon>Craniata</taxon>
        <taxon>Vertebrata</taxon>
        <taxon>Euteleostomi</taxon>
        <taxon>Mammalia</taxon>
        <taxon>Eutheria</taxon>
        <taxon>Laurasiatheria</taxon>
        <taxon>Perissodactyla</taxon>
        <taxon>Equidae</taxon>
        <taxon>Equus</taxon>
    </lineage>
</organism>
<proteinExistence type="predicted"/>
<dbReference type="GeneTree" id="ENSGT00910000147527"/>
<name>A0A3Q2IBN3_HORSE</name>
<evidence type="ECO:0000313" key="1">
    <source>
        <dbReference type="Ensembl" id="ENSECAP00000045024.2"/>
    </source>
</evidence>
<protein>
    <submittedName>
        <fullName evidence="1">Uncharacterized protein</fullName>
    </submittedName>
</protein>
<dbReference type="Bgee" id="ENSECAG00000030326">
    <property type="expression patterns" value="Expressed in spinal cord and 3 other cell types or tissues"/>
</dbReference>
<keyword evidence="2" id="KW-1185">Reference proteome</keyword>